<reference evidence="3 4" key="1">
    <citation type="submission" date="2018-01" db="EMBL/GenBank/DDBJ databases">
        <title>Glutamicibacter soli strain NHPC-3 Whole genome sequence and assembly.</title>
        <authorList>
            <person name="Choudhury P."/>
            <person name="Gupta D."/>
            <person name="Sengupta K."/>
            <person name="Jawed A."/>
            <person name="Sultana N."/>
            <person name="Saha P."/>
        </authorList>
    </citation>
    <scope>NUCLEOTIDE SEQUENCE [LARGE SCALE GENOMIC DNA]</scope>
    <source>
        <strain evidence="3 4">NHPC-3</strain>
    </source>
</reference>
<comment type="caution">
    <text evidence="3">The sequence shown here is derived from an EMBL/GenBank/DDBJ whole genome shotgun (WGS) entry which is preliminary data.</text>
</comment>
<keyword evidence="2" id="KW-1133">Transmembrane helix</keyword>
<evidence type="ECO:0000256" key="1">
    <source>
        <dbReference type="SAM" id="MobiDB-lite"/>
    </source>
</evidence>
<keyword evidence="2" id="KW-0812">Transmembrane</keyword>
<feature type="region of interest" description="Disordered" evidence="1">
    <location>
        <begin position="251"/>
        <end position="270"/>
    </location>
</feature>
<evidence type="ECO:0000313" key="3">
    <source>
        <dbReference type="EMBL" id="RBM04071.1"/>
    </source>
</evidence>
<feature type="transmembrane region" description="Helical" evidence="2">
    <location>
        <begin position="297"/>
        <end position="316"/>
    </location>
</feature>
<evidence type="ECO:0000256" key="2">
    <source>
        <dbReference type="SAM" id="Phobius"/>
    </source>
</evidence>
<dbReference type="EMBL" id="POAF01000001">
    <property type="protein sequence ID" value="RBM04071.1"/>
    <property type="molecule type" value="Genomic_DNA"/>
</dbReference>
<organism evidence="3 4">
    <name type="scientific">Glutamicibacter soli</name>
    <dbReference type="NCBI Taxonomy" id="453836"/>
    <lineage>
        <taxon>Bacteria</taxon>
        <taxon>Bacillati</taxon>
        <taxon>Actinomycetota</taxon>
        <taxon>Actinomycetes</taxon>
        <taxon>Micrococcales</taxon>
        <taxon>Micrococcaceae</taxon>
        <taxon>Glutamicibacter</taxon>
    </lineage>
</organism>
<dbReference type="AlphaFoldDB" id="A0A365YMY2"/>
<gene>
    <name evidence="3" type="ORF">C1H84_01885</name>
</gene>
<keyword evidence="2" id="KW-0472">Membrane</keyword>
<sequence length="406" mass="43988">MHFPEPWEIIEVLTMPNTGPLPQFTANMAQQRFPIVVSDLTALQDEARYLSQLPPPAVHQNSAVQDVAKLDEAIKQHLKTAQARLTNPRFKMMLGTTLIGSVLAHLHAAESMMLRRGDTDYLMGKLPKIRTDIRNHLATMDPQRISFEQLVKDLEEIHTTADKKRAYLQQPHIREEIISASIAANMAYRREYARMLSFHRGLSVWSVVLLILGIGLGLWGVARPTDLAICFNPEGKNVVVCPSNESPLPATLAATGDGAGGTTSEADGKSSESVAAENRAVFDRDAVIAQTAGKADIFLLIFVGMVGAAITAASSFRKVGGTATPFNLAIALAFLKLPLGGLTAVFGLLLIRGGFFPGLSDLDSAPQIIAWAVIFGAAQQLFTSMVEKQAKRVQDQVGEIDEPARA</sequence>
<evidence type="ECO:0000313" key="4">
    <source>
        <dbReference type="Proteomes" id="UP000252167"/>
    </source>
</evidence>
<dbReference type="Proteomes" id="UP000252167">
    <property type="component" value="Unassembled WGS sequence"/>
</dbReference>
<feature type="transmembrane region" description="Helical" evidence="2">
    <location>
        <begin position="202"/>
        <end position="222"/>
    </location>
</feature>
<accession>A0A365YMY2</accession>
<proteinExistence type="predicted"/>
<name>A0A365YMY2_9MICC</name>
<feature type="transmembrane region" description="Helical" evidence="2">
    <location>
        <begin position="364"/>
        <end position="382"/>
    </location>
</feature>
<protein>
    <submittedName>
        <fullName evidence="3">Uncharacterized protein</fullName>
    </submittedName>
</protein>
<keyword evidence="4" id="KW-1185">Reference proteome</keyword>
<dbReference type="RefSeq" id="WP_113606398.1">
    <property type="nucleotide sequence ID" value="NZ_POAF01000001.1"/>
</dbReference>
<feature type="transmembrane region" description="Helical" evidence="2">
    <location>
        <begin position="328"/>
        <end position="352"/>
    </location>
</feature>